<feature type="compositionally biased region" description="Low complexity" evidence="1">
    <location>
        <begin position="123"/>
        <end position="134"/>
    </location>
</feature>
<evidence type="ECO:0008006" key="4">
    <source>
        <dbReference type="Google" id="ProtNLM"/>
    </source>
</evidence>
<proteinExistence type="predicted"/>
<gene>
    <name evidence="2" type="ORF">QBC34DRAFT_27694</name>
</gene>
<evidence type="ECO:0000313" key="2">
    <source>
        <dbReference type="EMBL" id="KAK4452622.1"/>
    </source>
</evidence>
<evidence type="ECO:0000313" key="3">
    <source>
        <dbReference type="Proteomes" id="UP001321760"/>
    </source>
</evidence>
<feature type="region of interest" description="Disordered" evidence="1">
    <location>
        <begin position="123"/>
        <end position="153"/>
    </location>
</feature>
<protein>
    <recommendedName>
        <fullName evidence="4">C2H2-type domain-containing protein</fullName>
    </recommendedName>
</protein>
<feature type="region of interest" description="Disordered" evidence="1">
    <location>
        <begin position="170"/>
        <end position="197"/>
    </location>
</feature>
<evidence type="ECO:0000256" key="1">
    <source>
        <dbReference type="SAM" id="MobiDB-lite"/>
    </source>
</evidence>
<comment type="caution">
    <text evidence="2">The sequence shown here is derived from an EMBL/GenBank/DDBJ whole genome shotgun (WGS) entry which is preliminary data.</text>
</comment>
<accession>A0AAV9GXA1</accession>
<reference evidence="2" key="1">
    <citation type="journal article" date="2023" name="Mol. Phylogenet. Evol.">
        <title>Genome-scale phylogeny and comparative genomics of the fungal order Sordariales.</title>
        <authorList>
            <person name="Hensen N."/>
            <person name="Bonometti L."/>
            <person name="Westerberg I."/>
            <person name="Brannstrom I.O."/>
            <person name="Guillou S."/>
            <person name="Cros-Aarteil S."/>
            <person name="Calhoun S."/>
            <person name="Haridas S."/>
            <person name="Kuo A."/>
            <person name="Mondo S."/>
            <person name="Pangilinan J."/>
            <person name="Riley R."/>
            <person name="LaButti K."/>
            <person name="Andreopoulos B."/>
            <person name="Lipzen A."/>
            <person name="Chen C."/>
            <person name="Yan M."/>
            <person name="Daum C."/>
            <person name="Ng V."/>
            <person name="Clum A."/>
            <person name="Steindorff A."/>
            <person name="Ohm R.A."/>
            <person name="Martin F."/>
            <person name="Silar P."/>
            <person name="Natvig D.O."/>
            <person name="Lalanne C."/>
            <person name="Gautier V."/>
            <person name="Ament-Velasquez S.L."/>
            <person name="Kruys A."/>
            <person name="Hutchinson M.I."/>
            <person name="Powell A.J."/>
            <person name="Barry K."/>
            <person name="Miller A.N."/>
            <person name="Grigoriev I.V."/>
            <person name="Debuchy R."/>
            <person name="Gladieux P."/>
            <person name="Hiltunen Thoren M."/>
            <person name="Johannesson H."/>
        </authorList>
    </citation>
    <scope>NUCLEOTIDE SEQUENCE</scope>
    <source>
        <strain evidence="2">PSN243</strain>
    </source>
</reference>
<feature type="compositionally biased region" description="Polar residues" evidence="1">
    <location>
        <begin position="135"/>
        <end position="145"/>
    </location>
</feature>
<keyword evidence="3" id="KW-1185">Reference proteome</keyword>
<name>A0AAV9GXA1_9PEZI</name>
<organism evidence="2 3">
    <name type="scientific">Podospora aff. communis PSN243</name>
    <dbReference type="NCBI Taxonomy" id="3040156"/>
    <lineage>
        <taxon>Eukaryota</taxon>
        <taxon>Fungi</taxon>
        <taxon>Dikarya</taxon>
        <taxon>Ascomycota</taxon>
        <taxon>Pezizomycotina</taxon>
        <taxon>Sordariomycetes</taxon>
        <taxon>Sordariomycetidae</taxon>
        <taxon>Sordariales</taxon>
        <taxon>Podosporaceae</taxon>
        <taxon>Podospora</taxon>
    </lineage>
</organism>
<dbReference type="Proteomes" id="UP001321760">
    <property type="component" value="Unassembled WGS sequence"/>
</dbReference>
<sequence>MDSSQAHLSNPEPLFEDWDSSLSYRRNDHNDLQTSFLDDASSFGQHDVSPGPHLPSSIISWDSSHDTSFFGGSDGCLNSHSADVSTSSFSAYDILSQYDSINPALPLFPDRLTDDPLELQLDGASASRQAGSQSLPNYPSQSQAPSLPRRPCSNDEWRWRANQGYQFPVAIPSPAGLDGTEPSNLLTPRPPKSPATLSHEAEEKQHECPHCGFCPTGQKPRDLLRIHVLRQHKSSDIECDEDGCNVVIANGRKDNLWKHKGTRNCAGFRRRQRWQEELNGQPYPPTFLRHSEGLVSHQTIPPAPTNAMVVQDFLEDYHEIDASLVNEVASGGPGVNYR</sequence>
<dbReference type="AlphaFoldDB" id="A0AAV9GXA1"/>
<dbReference type="EMBL" id="MU865923">
    <property type="protein sequence ID" value="KAK4452622.1"/>
    <property type="molecule type" value="Genomic_DNA"/>
</dbReference>
<reference evidence="2" key="2">
    <citation type="submission" date="2023-05" db="EMBL/GenBank/DDBJ databases">
        <authorList>
            <consortium name="Lawrence Berkeley National Laboratory"/>
            <person name="Steindorff A."/>
            <person name="Hensen N."/>
            <person name="Bonometti L."/>
            <person name="Westerberg I."/>
            <person name="Brannstrom I.O."/>
            <person name="Guillou S."/>
            <person name="Cros-Aarteil S."/>
            <person name="Calhoun S."/>
            <person name="Haridas S."/>
            <person name="Kuo A."/>
            <person name="Mondo S."/>
            <person name="Pangilinan J."/>
            <person name="Riley R."/>
            <person name="Labutti K."/>
            <person name="Andreopoulos B."/>
            <person name="Lipzen A."/>
            <person name="Chen C."/>
            <person name="Yanf M."/>
            <person name="Daum C."/>
            <person name="Ng V."/>
            <person name="Clum A."/>
            <person name="Ohm R."/>
            <person name="Martin F."/>
            <person name="Silar P."/>
            <person name="Natvig D."/>
            <person name="Lalanne C."/>
            <person name="Gautier V."/>
            <person name="Ament-Velasquez S.L."/>
            <person name="Kruys A."/>
            <person name="Hutchinson M.I."/>
            <person name="Powell A.J."/>
            <person name="Barry K."/>
            <person name="Miller A.N."/>
            <person name="Grigoriev I.V."/>
            <person name="Debuchy R."/>
            <person name="Gladieux P."/>
            <person name="Thoren M.H."/>
            <person name="Johannesson H."/>
        </authorList>
    </citation>
    <scope>NUCLEOTIDE SEQUENCE</scope>
    <source>
        <strain evidence="2">PSN243</strain>
    </source>
</reference>